<keyword evidence="3" id="KW-1185">Reference proteome</keyword>
<dbReference type="Pfam" id="PF01936">
    <property type="entry name" value="NYN"/>
    <property type="match status" value="1"/>
</dbReference>
<gene>
    <name evidence="2" type="ORF">J5A65_12250</name>
</gene>
<dbReference type="EMBL" id="CP072384">
    <property type="protein sequence ID" value="QUC07686.1"/>
    <property type="molecule type" value="Genomic_DNA"/>
</dbReference>
<evidence type="ECO:0000259" key="1">
    <source>
        <dbReference type="Pfam" id="PF01936"/>
    </source>
</evidence>
<dbReference type="Gene3D" id="3.40.50.1010">
    <property type="entry name" value="5'-nuclease"/>
    <property type="match status" value="1"/>
</dbReference>
<protein>
    <submittedName>
        <fullName evidence="2">NYN domain-containing protein</fullName>
    </submittedName>
</protein>
<evidence type="ECO:0000313" key="2">
    <source>
        <dbReference type="EMBL" id="QUC07686.1"/>
    </source>
</evidence>
<sequence length="317" mass="33861">MRSQSAIFVDAGYLMAAAATRVTGSSLRRGIKVDYAGLVSELIALVEERAGLPVLRVYWYDAGKNGAAEPEHEKVAVLPKVKLRLGHVGVVGEQKGVDLRIGLDMVGHSRNHAVDVIYLLSGDGDLTEAVEEAQAQGVQVFVLAVPTESGEPHGVSGYLTKAADGVEVLEGSILETTVTKAVAQPRLLADGLAARAARPPSPLDLARRAAPMQETASITAYSGGGGVQPYIAPTYQHDSAEVEQAIIDVVGKAYRAWSATATSEQRKELREGRPTIPRELDRALLVDLSDALGDYYLSDEIRVKLRAQLWVAVDGED</sequence>
<dbReference type="InterPro" id="IPR021139">
    <property type="entry name" value="NYN"/>
</dbReference>
<dbReference type="PANTHER" id="PTHR35458">
    <property type="entry name" value="SLR0755 PROTEIN"/>
    <property type="match status" value="1"/>
</dbReference>
<evidence type="ECO:0000313" key="3">
    <source>
        <dbReference type="Proteomes" id="UP000678513"/>
    </source>
</evidence>
<feature type="domain" description="NYN" evidence="1">
    <location>
        <begin position="6"/>
        <end position="166"/>
    </location>
</feature>
<dbReference type="InterPro" id="IPR047140">
    <property type="entry name" value="LabA"/>
</dbReference>
<dbReference type="RefSeq" id="WP_212322359.1">
    <property type="nucleotide sequence ID" value="NZ_AP024463.1"/>
</dbReference>
<dbReference type="PANTHER" id="PTHR35458:SF8">
    <property type="entry name" value="SLR0650 PROTEIN"/>
    <property type="match status" value="1"/>
</dbReference>
<accession>A0ABX7Y3Y2</accession>
<reference evidence="2 3" key="1">
    <citation type="submission" date="2021-03" db="EMBL/GenBank/DDBJ databases">
        <title>Human Oral Microbial Genomes.</title>
        <authorList>
            <person name="Johnston C.D."/>
            <person name="Chen T."/>
            <person name="Dewhirst F.E."/>
        </authorList>
    </citation>
    <scope>NUCLEOTIDE SEQUENCE [LARGE SCALE GENOMIC DNA]</scope>
    <source>
        <strain evidence="2 3">DSMZ 100122</strain>
    </source>
</reference>
<name>A0ABX7Y3Y2_9ACTN</name>
<dbReference type="Proteomes" id="UP000678513">
    <property type="component" value="Chromosome"/>
</dbReference>
<proteinExistence type="predicted"/>
<organism evidence="2 3">
    <name type="scientific">Arachnia rubra</name>
    <dbReference type="NCBI Taxonomy" id="1547448"/>
    <lineage>
        <taxon>Bacteria</taxon>
        <taxon>Bacillati</taxon>
        <taxon>Actinomycetota</taxon>
        <taxon>Actinomycetes</taxon>
        <taxon>Propionibacteriales</taxon>
        <taxon>Propionibacteriaceae</taxon>
        <taxon>Arachnia</taxon>
    </lineage>
</organism>